<reference evidence="2 3" key="1">
    <citation type="journal article" date="2024" name="J Genomics">
        <title>Draft genome sequencing and assembly of Favolaschia claudopus CIRM-BRFM 2984 isolated from oak limbs.</title>
        <authorList>
            <person name="Navarro D."/>
            <person name="Drula E."/>
            <person name="Chaduli D."/>
            <person name="Cazenave R."/>
            <person name="Ahrendt S."/>
            <person name="Wang J."/>
            <person name="Lipzen A."/>
            <person name="Daum C."/>
            <person name="Barry K."/>
            <person name="Grigoriev I.V."/>
            <person name="Favel A."/>
            <person name="Rosso M.N."/>
            <person name="Martin F."/>
        </authorList>
    </citation>
    <scope>NUCLEOTIDE SEQUENCE [LARGE SCALE GENOMIC DNA]</scope>
    <source>
        <strain evidence="2 3">CIRM-BRFM 2984</strain>
    </source>
</reference>
<evidence type="ECO:0000313" key="2">
    <source>
        <dbReference type="EMBL" id="KAK7048391.1"/>
    </source>
</evidence>
<feature type="transmembrane region" description="Helical" evidence="1">
    <location>
        <begin position="175"/>
        <end position="201"/>
    </location>
</feature>
<keyword evidence="1" id="KW-0812">Transmembrane</keyword>
<feature type="transmembrane region" description="Helical" evidence="1">
    <location>
        <begin position="94"/>
        <end position="118"/>
    </location>
</feature>
<dbReference type="Proteomes" id="UP001362999">
    <property type="component" value="Unassembled WGS sequence"/>
</dbReference>
<feature type="transmembrane region" description="Helical" evidence="1">
    <location>
        <begin position="53"/>
        <end position="74"/>
    </location>
</feature>
<feature type="transmembrane region" description="Helical" evidence="1">
    <location>
        <begin position="130"/>
        <end position="155"/>
    </location>
</feature>
<feature type="transmembrane region" description="Helical" evidence="1">
    <location>
        <begin position="253"/>
        <end position="273"/>
    </location>
</feature>
<dbReference type="EMBL" id="JAWWNJ010000009">
    <property type="protein sequence ID" value="KAK7048391.1"/>
    <property type="molecule type" value="Genomic_DNA"/>
</dbReference>
<keyword evidence="1" id="KW-0472">Membrane</keyword>
<evidence type="ECO:0000313" key="3">
    <source>
        <dbReference type="Proteomes" id="UP001362999"/>
    </source>
</evidence>
<protein>
    <submittedName>
        <fullName evidence="2">Uncharacterized protein</fullName>
    </submittedName>
</protein>
<sequence>MAPLAQRATAADMGQHAPEWLDVWIYLNLVANTILLPILVATFLFSKRAKRHLTLVNVCTTWILSGIFSLLLFYAGHERGPEPPKSLCIAQTTLLYGITPMFSVAVLVLFIDMTNLFMTNPRAPLSKFKVFLMLSAPYVVQIAFSISTLILALQHPQRVTRRLRFFYCALKWHDLAMAMTLFVAIIGLAITILMIYLSILLYRNWHGFRHAGRPSHVHGQLILRVFIFGGYIIFGLVVNLISMLAPHNLAPDMYFMTIGTVLFLVFGTQKDVIRTWCFWLKEPAPASPIGYLPREPSWRESLDLTKSAVLPEEDFAHKQEKNKTELEGQWDRVEREKQEREVAWSEIARPPTSVLRG</sequence>
<accession>A0AAW0DCM8</accession>
<evidence type="ECO:0000256" key="1">
    <source>
        <dbReference type="SAM" id="Phobius"/>
    </source>
</evidence>
<name>A0AAW0DCM8_9AGAR</name>
<feature type="transmembrane region" description="Helical" evidence="1">
    <location>
        <begin position="221"/>
        <end position="241"/>
    </location>
</feature>
<organism evidence="2 3">
    <name type="scientific">Favolaschia claudopus</name>
    <dbReference type="NCBI Taxonomy" id="2862362"/>
    <lineage>
        <taxon>Eukaryota</taxon>
        <taxon>Fungi</taxon>
        <taxon>Dikarya</taxon>
        <taxon>Basidiomycota</taxon>
        <taxon>Agaricomycotina</taxon>
        <taxon>Agaricomycetes</taxon>
        <taxon>Agaricomycetidae</taxon>
        <taxon>Agaricales</taxon>
        <taxon>Marasmiineae</taxon>
        <taxon>Mycenaceae</taxon>
        <taxon>Favolaschia</taxon>
    </lineage>
</organism>
<comment type="caution">
    <text evidence="2">The sequence shown here is derived from an EMBL/GenBank/DDBJ whole genome shotgun (WGS) entry which is preliminary data.</text>
</comment>
<proteinExistence type="predicted"/>
<gene>
    <name evidence="2" type="ORF">R3P38DRAFT_2869083</name>
</gene>
<feature type="transmembrane region" description="Helical" evidence="1">
    <location>
        <begin position="23"/>
        <end position="46"/>
    </location>
</feature>
<dbReference type="AlphaFoldDB" id="A0AAW0DCM8"/>
<keyword evidence="1" id="KW-1133">Transmembrane helix</keyword>
<keyword evidence="3" id="KW-1185">Reference proteome</keyword>